<dbReference type="eggNOG" id="ENOG50336PI">
    <property type="taxonomic scope" value="Bacteria"/>
</dbReference>
<dbReference type="EMBL" id="JRMW01000008">
    <property type="protein sequence ID" value="KGF05808.1"/>
    <property type="molecule type" value="Genomic_DNA"/>
</dbReference>
<keyword evidence="1" id="KW-0732">Signal</keyword>
<gene>
    <name evidence="2" type="ORF">HMPREF1630_00375</name>
</gene>
<evidence type="ECO:0000256" key="1">
    <source>
        <dbReference type="SAM" id="SignalP"/>
    </source>
</evidence>
<dbReference type="AlphaFoldDB" id="A0A095X7N2"/>
<dbReference type="Proteomes" id="UP000029579">
    <property type="component" value="Unassembled WGS sequence"/>
</dbReference>
<sequence length="137" mass="15525">MKKIIKIIALILILTACSSQGKVKNPATQEYKAGTGNIQGNVDVEKYLKIDQRFDIGADKNGMAVFKDPHEAYQALTEKYSDGISLIQKEFDLEDLSETSYEDYKTYGWQVETGSPEEQNQAKFISGFFDIYENSFE</sequence>
<protein>
    <recommendedName>
        <fullName evidence="4">Lipoprotein</fullName>
    </recommendedName>
</protein>
<name>A0A095X7N2_9FIRM</name>
<accession>A0A095X7N2</accession>
<feature type="chain" id="PRO_5001912406" description="Lipoprotein" evidence="1">
    <location>
        <begin position="22"/>
        <end position="137"/>
    </location>
</feature>
<comment type="caution">
    <text evidence="2">The sequence shown here is derived from an EMBL/GenBank/DDBJ whole genome shotgun (WGS) entry which is preliminary data.</text>
</comment>
<reference evidence="2 3" key="1">
    <citation type="submission" date="2014-07" db="EMBL/GenBank/DDBJ databases">
        <authorList>
            <person name="McCorrison J."/>
            <person name="Sanka R."/>
            <person name="Torralba M."/>
            <person name="Gillis M."/>
            <person name="Haft D.H."/>
            <person name="Methe B."/>
            <person name="Sutton G."/>
            <person name="Nelson K.E."/>
        </authorList>
    </citation>
    <scope>NUCLEOTIDE SEQUENCE [LARGE SCALE GENOMIC DNA]</scope>
    <source>
        <strain evidence="2 3">S7-1-13</strain>
    </source>
</reference>
<proteinExistence type="predicted"/>
<organism evidence="2 3">
    <name type="scientific">Anaerococcus lactolyticus S7-1-13</name>
    <dbReference type="NCBI Taxonomy" id="1284686"/>
    <lineage>
        <taxon>Bacteria</taxon>
        <taxon>Bacillati</taxon>
        <taxon>Bacillota</taxon>
        <taxon>Tissierellia</taxon>
        <taxon>Tissierellales</taxon>
        <taxon>Peptoniphilaceae</taxon>
        <taxon>Anaerococcus</taxon>
    </lineage>
</organism>
<evidence type="ECO:0000313" key="2">
    <source>
        <dbReference type="EMBL" id="KGF05808.1"/>
    </source>
</evidence>
<evidence type="ECO:0000313" key="3">
    <source>
        <dbReference type="Proteomes" id="UP000029579"/>
    </source>
</evidence>
<evidence type="ECO:0008006" key="4">
    <source>
        <dbReference type="Google" id="ProtNLM"/>
    </source>
</evidence>
<dbReference type="PROSITE" id="PS51257">
    <property type="entry name" value="PROKAR_LIPOPROTEIN"/>
    <property type="match status" value="1"/>
</dbReference>
<feature type="signal peptide" evidence="1">
    <location>
        <begin position="1"/>
        <end position="21"/>
    </location>
</feature>